<dbReference type="InterPro" id="IPR000477">
    <property type="entry name" value="RT_dom"/>
</dbReference>
<dbReference type="AlphaFoldDB" id="A0A5M8FB62"/>
<comment type="similarity">
    <text evidence="1">Belongs to the bacterial reverse transcriptase family.</text>
</comment>
<dbReference type="GO" id="GO:0030983">
    <property type="term" value="F:mismatched DNA binding"/>
    <property type="evidence" value="ECO:0007669"/>
    <property type="project" value="InterPro"/>
</dbReference>
<dbReference type="Pfam" id="PF01624">
    <property type="entry name" value="MutS_I"/>
    <property type="match status" value="1"/>
</dbReference>
<name>A0A5M8FB62_9GAMM</name>
<dbReference type="Proteomes" id="UP000322981">
    <property type="component" value="Unassembled WGS sequence"/>
</dbReference>
<evidence type="ECO:0000313" key="4">
    <source>
        <dbReference type="EMBL" id="KAA6182103.1"/>
    </source>
</evidence>
<dbReference type="SUPFAM" id="SSF56672">
    <property type="entry name" value="DNA/RNA polymerases"/>
    <property type="match status" value="1"/>
</dbReference>
<organism evidence="3 5">
    <name type="scientific">Thiohalocapsa marina</name>
    <dbReference type="NCBI Taxonomy" id="424902"/>
    <lineage>
        <taxon>Bacteria</taxon>
        <taxon>Pseudomonadati</taxon>
        <taxon>Pseudomonadota</taxon>
        <taxon>Gammaproteobacteria</taxon>
        <taxon>Chromatiales</taxon>
        <taxon>Chromatiaceae</taxon>
        <taxon>Thiohalocapsa</taxon>
    </lineage>
</organism>
<dbReference type="EMBL" id="VWXX01000054">
    <property type="protein sequence ID" value="KAA6182098.1"/>
    <property type="molecule type" value="Genomic_DNA"/>
</dbReference>
<dbReference type="InterPro" id="IPR016151">
    <property type="entry name" value="DNA_mismatch_repair_MutS_N"/>
</dbReference>
<feature type="domain" description="Reverse transcriptase" evidence="2">
    <location>
        <begin position="1"/>
        <end position="266"/>
    </location>
</feature>
<protein>
    <recommendedName>
        <fullName evidence="2">Reverse transcriptase domain-containing protein</fullName>
    </recommendedName>
</protein>
<dbReference type="CDD" id="cd01651">
    <property type="entry name" value="RT_G2_intron"/>
    <property type="match status" value="1"/>
</dbReference>
<dbReference type="InterPro" id="IPR043502">
    <property type="entry name" value="DNA/RNA_pol_sf"/>
</dbReference>
<evidence type="ECO:0000313" key="5">
    <source>
        <dbReference type="Proteomes" id="UP000322981"/>
    </source>
</evidence>
<dbReference type="PROSITE" id="PS50878">
    <property type="entry name" value="RT_POL"/>
    <property type="match status" value="1"/>
</dbReference>
<dbReference type="OrthoDB" id="9793236at2"/>
<evidence type="ECO:0000259" key="2">
    <source>
        <dbReference type="PROSITE" id="PS50878"/>
    </source>
</evidence>
<dbReference type="EMBL" id="VWXX01000054">
    <property type="protein sequence ID" value="KAA6182103.1"/>
    <property type="molecule type" value="Genomic_DNA"/>
</dbReference>
<comment type="caution">
    <text evidence="3">The sequence shown here is derived from an EMBL/GenBank/DDBJ whole genome shotgun (WGS) entry which is preliminary data.</text>
</comment>
<evidence type="ECO:0000256" key="1">
    <source>
        <dbReference type="ARBA" id="ARBA00034120"/>
    </source>
</evidence>
<evidence type="ECO:0000313" key="3">
    <source>
        <dbReference type="EMBL" id="KAA6182098.1"/>
    </source>
</evidence>
<dbReference type="RefSeq" id="WP_150094871.1">
    <property type="nucleotide sequence ID" value="NZ_VWXX01000054.1"/>
</dbReference>
<dbReference type="InterPro" id="IPR007695">
    <property type="entry name" value="DNA_mismatch_repair_MutS-lik_N"/>
</dbReference>
<dbReference type="PANTHER" id="PTHR34047:SF8">
    <property type="entry name" value="PROTEIN YKFC"/>
    <property type="match status" value="1"/>
</dbReference>
<dbReference type="InterPro" id="IPR051083">
    <property type="entry name" value="GrpII_Intron_Splice-Mob/Def"/>
</dbReference>
<dbReference type="GO" id="GO:0006298">
    <property type="term" value="P:mismatch repair"/>
    <property type="evidence" value="ECO:0007669"/>
    <property type="project" value="InterPro"/>
</dbReference>
<gene>
    <name evidence="3" type="ORF">F2Q65_18465</name>
    <name evidence="4" type="ORF">F2Q65_18490</name>
</gene>
<keyword evidence="5" id="KW-1185">Reference proteome</keyword>
<reference evidence="3 5" key="1">
    <citation type="submission" date="2019-09" db="EMBL/GenBank/DDBJ databases">
        <title>Whole-genome sequence of the purple sulfur bacterium Thiohalocapsa marina DSM 19078.</title>
        <authorList>
            <person name="Kyndt J.A."/>
            <person name="Meyer T.E."/>
        </authorList>
    </citation>
    <scope>NUCLEOTIDE SEQUENCE [LARGE SCALE GENOMIC DNA]</scope>
    <source>
        <strain evidence="3 5">DSM 19078</strain>
    </source>
</reference>
<accession>A0A5M8FB62</accession>
<dbReference type="PANTHER" id="PTHR34047">
    <property type="entry name" value="NUCLEAR INTRON MATURASE 1, MITOCHONDRIAL-RELATED"/>
    <property type="match status" value="1"/>
</dbReference>
<dbReference type="GO" id="GO:0005524">
    <property type="term" value="F:ATP binding"/>
    <property type="evidence" value="ECO:0007669"/>
    <property type="project" value="InterPro"/>
</dbReference>
<dbReference type="Gene3D" id="3.40.1170.10">
    <property type="entry name" value="DNA repair protein MutS, domain I"/>
    <property type="match status" value="1"/>
</dbReference>
<sequence>MSLFSYENLYRHYLGCRRNKRNTINALRFEARQELNLLALSEIFAADFRDRVVHHVLVDHLEQYWERVFIHDSYACRKGKGVHAAVDRLQRCMRQVSANGQRRAWYLQLDIRNYFMRIDKAILWRLLEPHIADADARWLTELLVFHDCAAGHILKGAPGELARVPAHKSLLRCEPGKGLPIGNLNSQFFANVYLNGLDQFVKHRLRCRQYLRYCDDFVLLSDDREQLLRWRGAIEDQLEQTLQLELNPRQRLRPVSDGVDFLGYIVRRDYRLVRRRVVNNLRARLLAFEAELVGEGRLLRRYRFEPMLLDALYAVLCSYRGHLAKADSEGLWASLWTRFAFLSTYLDQDAATGKLVRKDCLPRQLTSARAQYRWLRQTFVGDVLFFQVGRFYELYGADDVLLAQRLGLQPLAENRRGAHFGFPVPLARRYARILLRDGRAILVATQTDNTWTGIRERRPLWRLVPRREVRLGAAPSGEGSTPENRHWQ</sequence>
<dbReference type="Pfam" id="PF00078">
    <property type="entry name" value="RVT_1"/>
    <property type="match status" value="1"/>
</dbReference>
<dbReference type="SUPFAM" id="SSF55271">
    <property type="entry name" value="DNA repair protein MutS, domain I"/>
    <property type="match status" value="1"/>
</dbReference>
<proteinExistence type="inferred from homology"/>